<dbReference type="AlphaFoldDB" id="V8P2H4"/>
<comment type="caution">
    <text evidence="2">The sequence shown here is derived from an EMBL/GenBank/DDBJ whole genome shotgun (WGS) entry which is preliminary data.</text>
</comment>
<protein>
    <submittedName>
        <fullName evidence="2">Uncharacterized protein</fullName>
    </submittedName>
</protein>
<dbReference type="EMBL" id="AZIM01001123">
    <property type="protein sequence ID" value="ETE68017.1"/>
    <property type="molecule type" value="Genomic_DNA"/>
</dbReference>
<name>V8P2H4_OPHHA</name>
<accession>V8P2H4</accession>
<feature type="compositionally biased region" description="Basic and acidic residues" evidence="1">
    <location>
        <begin position="133"/>
        <end position="153"/>
    </location>
</feature>
<gene>
    <name evidence="2" type="ORF">L345_06195</name>
</gene>
<organism evidence="2 3">
    <name type="scientific">Ophiophagus hannah</name>
    <name type="common">King cobra</name>
    <name type="synonym">Naja hannah</name>
    <dbReference type="NCBI Taxonomy" id="8665"/>
    <lineage>
        <taxon>Eukaryota</taxon>
        <taxon>Metazoa</taxon>
        <taxon>Chordata</taxon>
        <taxon>Craniata</taxon>
        <taxon>Vertebrata</taxon>
        <taxon>Euteleostomi</taxon>
        <taxon>Lepidosauria</taxon>
        <taxon>Squamata</taxon>
        <taxon>Bifurcata</taxon>
        <taxon>Unidentata</taxon>
        <taxon>Episquamata</taxon>
        <taxon>Toxicofera</taxon>
        <taxon>Serpentes</taxon>
        <taxon>Colubroidea</taxon>
        <taxon>Elapidae</taxon>
        <taxon>Elapinae</taxon>
        <taxon>Ophiophagus</taxon>
    </lineage>
</organism>
<proteinExistence type="predicted"/>
<evidence type="ECO:0000256" key="1">
    <source>
        <dbReference type="SAM" id="MobiDB-lite"/>
    </source>
</evidence>
<feature type="non-terminal residue" evidence="2">
    <location>
        <position position="1"/>
    </location>
</feature>
<evidence type="ECO:0000313" key="3">
    <source>
        <dbReference type="Proteomes" id="UP000018936"/>
    </source>
</evidence>
<dbReference type="Proteomes" id="UP000018936">
    <property type="component" value="Unassembled WGS sequence"/>
</dbReference>
<reference evidence="2 3" key="1">
    <citation type="journal article" date="2013" name="Proc. Natl. Acad. Sci. U.S.A.">
        <title>The king cobra genome reveals dynamic gene evolution and adaptation in the snake venom system.</title>
        <authorList>
            <person name="Vonk F.J."/>
            <person name="Casewell N.R."/>
            <person name="Henkel C.V."/>
            <person name="Heimberg A.M."/>
            <person name="Jansen H.J."/>
            <person name="McCleary R.J."/>
            <person name="Kerkkamp H.M."/>
            <person name="Vos R.A."/>
            <person name="Guerreiro I."/>
            <person name="Calvete J.J."/>
            <person name="Wuster W."/>
            <person name="Woods A.E."/>
            <person name="Logan J.M."/>
            <person name="Harrison R.A."/>
            <person name="Castoe T.A."/>
            <person name="de Koning A.P."/>
            <person name="Pollock D.D."/>
            <person name="Yandell M."/>
            <person name="Calderon D."/>
            <person name="Renjifo C."/>
            <person name="Currier R.B."/>
            <person name="Salgado D."/>
            <person name="Pla D."/>
            <person name="Sanz L."/>
            <person name="Hyder A.S."/>
            <person name="Ribeiro J.M."/>
            <person name="Arntzen J.W."/>
            <person name="van den Thillart G.E."/>
            <person name="Boetzer M."/>
            <person name="Pirovano W."/>
            <person name="Dirks R.P."/>
            <person name="Spaink H.P."/>
            <person name="Duboule D."/>
            <person name="McGlinn E."/>
            <person name="Kini R.M."/>
            <person name="Richardson M.K."/>
        </authorList>
    </citation>
    <scope>NUCLEOTIDE SEQUENCE</scope>
    <source>
        <tissue evidence="2">Blood</tissue>
    </source>
</reference>
<feature type="region of interest" description="Disordered" evidence="1">
    <location>
        <begin position="133"/>
        <end position="154"/>
    </location>
</feature>
<evidence type="ECO:0000313" key="2">
    <source>
        <dbReference type="EMBL" id="ETE68017.1"/>
    </source>
</evidence>
<sequence length="191" mass="21593">MAWWAWQEKDTAKSPFPPHSWGRGVKLKACRASLETAKYQPAVPLLVKMEVGWGHMGLPLALFLAVTAYCNPLPMKKELGEGLRMLPRLHFQCKELQEAIQAQKWGCGEGCTRPHQAPFLLAEDYQKQTKNKIKGEMKEGRKERDYNESEGKSWESPALALGPHRYLRHESCVTPTIATPLAMPMPPSMHS</sequence>
<keyword evidence="3" id="KW-1185">Reference proteome</keyword>